<dbReference type="EC" id="3.1.3.3" evidence="4"/>
<dbReference type="PANTHER" id="PTHR43344:SF2">
    <property type="entry name" value="PHOSPHOSERINE PHOSPHATASE"/>
    <property type="match status" value="1"/>
</dbReference>
<organism evidence="16 17">
    <name type="scientific">Flexivirga caeni</name>
    <dbReference type="NCBI Taxonomy" id="2294115"/>
    <lineage>
        <taxon>Bacteria</taxon>
        <taxon>Bacillati</taxon>
        <taxon>Actinomycetota</taxon>
        <taxon>Actinomycetes</taxon>
        <taxon>Micrococcales</taxon>
        <taxon>Dermacoccaceae</taxon>
        <taxon>Flexivirga</taxon>
    </lineage>
</organism>
<dbReference type="NCBIfam" id="TIGR00338">
    <property type="entry name" value="serB"/>
    <property type="match status" value="1"/>
</dbReference>
<feature type="active site" description="Nucleophile" evidence="13">
    <location>
        <position position="188"/>
    </location>
</feature>
<dbReference type="GO" id="GO:0006564">
    <property type="term" value="P:L-serine biosynthetic process"/>
    <property type="evidence" value="ECO:0007669"/>
    <property type="project" value="UniProtKB-KW"/>
</dbReference>
<dbReference type="SFLD" id="SFLDF00029">
    <property type="entry name" value="phosphoserine_phosphatase"/>
    <property type="match status" value="1"/>
</dbReference>
<evidence type="ECO:0000256" key="14">
    <source>
        <dbReference type="SAM" id="MobiDB-lite"/>
    </source>
</evidence>
<evidence type="ECO:0000256" key="2">
    <source>
        <dbReference type="ARBA" id="ARBA00005135"/>
    </source>
</evidence>
<feature type="active site" description="Proton donor" evidence="13">
    <location>
        <position position="190"/>
    </location>
</feature>
<evidence type="ECO:0000256" key="3">
    <source>
        <dbReference type="ARBA" id="ARBA00009184"/>
    </source>
</evidence>
<feature type="domain" description="Phosphoserine phosphatase ACT" evidence="15">
    <location>
        <begin position="102"/>
        <end position="172"/>
    </location>
</feature>
<dbReference type="InterPro" id="IPR036412">
    <property type="entry name" value="HAD-like_sf"/>
</dbReference>
<evidence type="ECO:0000256" key="5">
    <source>
        <dbReference type="ARBA" id="ARBA00022605"/>
    </source>
</evidence>
<dbReference type="UniPathway" id="UPA00135">
    <property type="reaction ID" value="UER00198"/>
</dbReference>
<keyword evidence="6" id="KW-0479">Metal-binding</keyword>
<evidence type="ECO:0000256" key="8">
    <source>
        <dbReference type="ARBA" id="ARBA00022842"/>
    </source>
</evidence>
<evidence type="ECO:0000259" key="15">
    <source>
        <dbReference type="Pfam" id="PF21086"/>
    </source>
</evidence>
<dbReference type="Pfam" id="PF21086">
    <property type="entry name" value="ACT_PSP_2"/>
    <property type="match status" value="1"/>
</dbReference>
<keyword evidence="5" id="KW-0028">Amino-acid biosynthesis</keyword>
<keyword evidence="8" id="KW-0460">Magnesium</keyword>
<evidence type="ECO:0000256" key="1">
    <source>
        <dbReference type="ARBA" id="ARBA00001946"/>
    </source>
</evidence>
<evidence type="ECO:0000256" key="12">
    <source>
        <dbReference type="ARBA" id="ARBA00048523"/>
    </source>
</evidence>
<dbReference type="Pfam" id="PF13740">
    <property type="entry name" value="ACT_6"/>
    <property type="match status" value="1"/>
</dbReference>
<evidence type="ECO:0000313" key="16">
    <source>
        <dbReference type="EMBL" id="RNI24668.1"/>
    </source>
</evidence>
<dbReference type="Gene3D" id="3.30.70.260">
    <property type="match status" value="2"/>
</dbReference>
<sequence>MNSPGTQHDSPYPTVLITLVGTDRPGVSADLLAVAAQSGSHVLDLEQAVVRGRLLLTALLQPTGPADELSGAIDQLADRHGLNASVEPGHGDNPSRRTGRASVVVLGSPLGADDLAEVTAAIGRQGANIDRIRRLSRDPVTTIEFDLSGADVPSLRRTLALIAAERSLDLAVAPGGLARRGKRLLVMDVDSTLIQDEVIELLAAHAGREREVAEVTERAMRGELDFAASLRERVGCLAGLDVSVFGEVRRAVRLTPGARTLVRTVQRLGYAVAVVSGGFLEIVGPLATDLGIDHAHANRLEVRDGRLTGRVDGEIVDRAGKALALRRFADAENLPLSRTVAIGDGANDLDMLAAAGLGIAFNAKPVVRDQADASVSVPYLDTVLFMLGISRDEVDEADRVAAGGDATGHETSRAAGAASLDSPHA</sequence>
<dbReference type="InterPro" id="IPR050582">
    <property type="entry name" value="HAD-like_SerB"/>
</dbReference>
<dbReference type="SFLD" id="SFLDG01136">
    <property type="entry name" value="C1.6:_Phosphoserine_Phosphatas"/>
    <property type="match status" value="1"/>
</dbReference>
<comment type="cofactor">
    <cofactor evidence="1">
        <name>Mg(2+)</name>
        <dbReference type="ChEBI" id="CHEBI:18420"/>
    </cofactor>
</comment>
<evidence type="ECO:0000256" key="9">
    <source>
        <dbReference type="ARBA" id="ARBA00023299"/>
    </source>
</evidence>
<dbReference type="InterPro" id="IPR049148">
    <property type="entry name" value="PSP_ACT"/>
</dbReference>
<dbReference type="SUPFAM" id="SSF56784">
    <property type="entry name" value="HAD-like"/>
    <property type="match status" value="1"/>
</dbReference>
<comment type="catalytic activity">
    <reaction evidence="11">
        <text>O-phospho-L-serine + H2O = L-serine + phosphate</text>
        <dbReference type="Rhea" id="RHEA:21208"/>
        <dbReference type="ChEBI" id="CHEBI:15377"/>
        <dbReference type="ChEBI" id="CHEBI:33384"/>
        <dbReference type="ChEBI" id="CHEBI:43474"/>
        <dbReference type="ChEBI" id="CHEBI:57524"/>
        <dbReference type="EC" id="3.1.3.3"/>
    </reaction>
</comment>
<protein>
    <recommendedName>
        <fullName evidence="4">phosphoserine phosphatase</fullName>
        <ecNumber evidence="4">3.1.3.3</ecNumber>
    </recommendedName>
    <alternativeName>
        <fullName evidence="10">O-phosphoserine phosphohydrolase</fullName>
    </alternativeName>
</protein>
<comment type="pathway">
    <text evidence="2">Amino-acid biosynthesis; L-serine biosynthesis; L-serine from 3-phospho-D-glycerate: step 3/3.</text>
</comment>
<dbReference type="EMBL" id="RJJQ01000002">
    <property type="protein sequence ID" value="RNI24668.1"/>
    <property type="molecule type" value="Genomic_DNA"/>
</dbReference>
<comment type="catalytic activity">
    <reaction evidence="12">
        <text>O-phospho-D-serine + H2O = D-serine + phosphate</text>
        <dbReference type="Rhea" id="RHEA:24873"/>
        <dbReference type="ChEBI" id="CHEBI:15377"/>
        <dbReference type="ChEBI" id="CHEBI:35247"/>
        <dbReference type="ChEBI" id="CHEBI:43474"/>
        <dbReference type="ChEBI" id="CHEBI:58680"/>
        <dbReference type="EC" id="3.1.3.3"/>
    </reaction>
</comment>
<keyword evidence="17" id="KW-1185">Reference proteome</keyword>
<dbReference type="AlphaFoldDB" id="A0A3M9MJ19"/>
<dbReference type="InterPro" id="IPR023214">
    <property type="entry name" value="HAD_sf"/>
</dbReference>
<comment type="caution">
    <text evidence="16">The sequence shown here is derived from an EMBL/GenBank/DDBJ whole genome shotgun (WGS) entry which is preliminary data.</text>
</comment>
<dbReference type="CDD" id="cd07500">
    <property type="entry name" value="HAD_PSP"/>
    <property type="match status" value="1"/>
</dbReference>
<feature type="region of interest" description="Disordered" evidence="14">
    <location>
        <begin position="400"/>
        <end position="425"/>
    </location>
</feature>
<evidence type="ECO:0000256" key="13">
    <source>
        <dbReference type="PIRSR" id="PIRSR604469-1"/>
    </source>
</evidence>
<dbReference type="GO" id="GO:0005737">
    <property type="term" value="C:cytoplasm"/>
    <property type="evidence" value="ECO:0007669"/>
    <property type="project" value="TreeGrafter"/>
</dbReference>
<evidence type="ECO:0000256" key="7">
    <source>
        <dbReference type="ARBA" id="ARBA00022801"/>
    </source>
</evidence>
<dbReference type="InterPro" id="IPR045865">
    <property type="entry name" value="ACT-like_dom_sf"/>
</dbReference>
<dbReference type="GO" id="GO:0000287">
    <property type="term" value="F:magnesium ion binding"/>
    <property type="evidence" value="ECO:0007669"/>
    <property type="project" value="TreeGrafter"/>
</dbReference>
<reference evidence="16 17" key="1">
    <citation type="submission" date="2018-11" db="EMBL/GenBank/DDBJ databases">
        <title>Draft genome of Simplicispira Flexivirga sp. BO-16.</title>
        <authorList>
            <person name="Im W.T."/>
        </authorList>
    </citation>
    <scope>NUCLEOTIDE SEQUENCE [LARGE SCALE GENOMIC DNA]</scope>
    <source>
        <strain evidence="16 17">BO-16</strain>
    </source>
</reference>
<evidence type="ECO:0000256" key="10">
    <source>
        <dbReference type="ARBA" id="ARBA00031693"/>
    </source>
</evidence>
<evidence type="ECO:0000256" key="4">
    <source>
        <dbReference type="ARBA" id="ARBA00012640"/>
    </source>
</evidence>
<keyword evidence="7 16" id="KW-0378">Hydrolase</keyword>
<evidence type="ECO:0000256" key="6">
    <source>
        <dbReference type="ARBA" id="ARBA00022723"/>
    </source>
</evidence>
<dbReference type="Pfam" id="PF12710">
    <property type="entry name" value="HAD"/>
    <property type="match status" value="1"/>
</dbReference>
<dbReference type="OrthoDB" id="9792539at2"/>
<proteinExistence type="inferred from homology"/>
<dbReference type="Proteomes" id="UP000271678">
    <property type="component" value="Unassembled WGS sequence"/>
</dbReference>
<dbReference type="SFLD" id="SFLDS00003">
    <property type="entry name" value="Haloacid_Dehalogenase"/>
    <property type="match status" value="1"/>
</dbReference>
<dbReference type="InterPro" id="IPR004469">
    <property type="entry name" value="PSP"/>
</dbReference>
<dbReference type="NCBIfam" id="TIGR01488">
    <property type="entry name" value="HAD-SF-IB"/>
    <property type="match status" value="1"/>
</dbReference>
<accession>A0A3M9MJ19</accession>
<comment type="similarity">
    <text evidence="3">Belongs to the HAD-like hydrolase superfamily. SerB family.</text>
</comment>
<keyword evidence="9" id="KW-0718">Serine biosynthesis</keyword>
<dbReference type="PANTHER" id="PTHR43344">
    <property type="entry name" value="PHOSPHOSERINE PHOSPHATASE"/>
    <property type="match status" value="1"/>
</dbReference>
<name>A0A3M9MJ19_9MICO</name>
<dbReference type="SUPFAM" id="SSF55021">
    <property type="entry name" value="ACT-like"/>
    <property type="match status" value="1"/>
</dbReference>
<gene>
    <name evidence="16" type="primary">serB</name>
    <name evidence="16" type="ORF">EFY87_02895</name>
</gene>
<evidence type="ECO:0000313" key="17">
    <source>
        <dbReference type="Proteomes" id="UP000271678"/>
    </source>
</evidence>
<evidence type="ECO:0000256" key="11">
    <source>
        <dbReference type="ARBA" id="ARBA00048138"/>
    </source>
</evidence>
<dbReference type="RefSeq" id="WP_123269961.1">
    <property type="nucleotide sequence ID" value="NZ_RJJQ01000002.1"/>
</dbReference>
<dbReference type="SFLD" id="SFLDG01137">
    <property type="entry name" value="C1.6.1:_Phosphoserine_Phosphat"/>
    <property type="match status" value="1"/>
</dbReference>
<dbReference type="GO" id="GO:0036424">
    <property type="term" value="F:L-phosphoserine phosphatase activity"/>
    <property type="evidence" value="ECO:0007669"/>
    <property type="project" value="InterPro"/>
</dbReference>
<dbReference type="Gene3D" id="3.40.50.1000">
    <property type="entry name" value="HAD superfamily/HAD-like"/>
    <property type="match status" value="1"/>
</dbReference>